<evidence type="ECO:0000313" key="1">
    <source>
        <dbReference type="EMBL" id="HJF67084.1"/>
    </source>
</evidence>
<organism evidence="1 2">
    <name type="scientific">Staphylococcus kloosii</name>
    <dbReference type="NCBI Taxonomy" id="29384"/>
    <lineage>
        <taxon>Bacteria</taxon>
        <taxon>Bacillati</taxon>
        <taxon>Bacillota</taxon>
        <taxon>Bacilli</taxon>
        <taxon>Bacillales</taxon>
        <taxon>Staphylococcaceae</taxon>
        <taxon>Staphylococcus</taxon>
    </lineage>
</organism>
<evidence type="ECO:0000313" key="2">
    <source>
        <dbReference type="Proteomes" id="UP000706163"/>
    </source>
</evidence>
<accession>A0A921KV09</accession>
<comment type="caution">
    <text evidence="1">The sequence shown here is derived from an EMBL/GenBank/DDBJ whole genome shotgun (WGS) entry which is preliminary data.</text>
</comment>
<proteinExistence type="predicted"/>
<dbReference type="Proteomes" id="UP000706163">
    <property type="component" value="Unassembled WGS sequence"/>
</dbReference>
<dbReference type="AlphaFoldDB" id="A0A921KV09"/>
<name>A0A921KV09_9STAP</name>
<reference evidence="1" key="1">
    <citation type="journal article" date="2021" name="PeerJ">
        <title>Extensive microbial diversity within the chicken gut microbiome revealed by metagenomics and culture.</title>
        <authorList>
            <person name="Gilroy R."/>
            <person name="Ravi A."/>
            <person name="Getino M."/>
            <person name="Pursley I."/>
            <person name="Horton D.L."/>
            <person name="Alikhan N.F."/>
            <person name="Baker D."/>
            <person name="Gharbi K."/>
            <person name="Hall N."/>
            <person name="Watson M."/>
            <person name="Adriaenssens E.M."/>
            <person name="Foster-Nyarko E."/>
            <person name="Jarju S."/>
            <person name="Secka A."/>
            <person name="Antonio M."/>
            <person name="Oren A."/>
            <person name="Chaudhuri R.R."/>
            <person name="La Ragione R."/>
            <person name="Hildebrand F."/>
            <person name="Pallen M.J."/>
        </authorList>
    </citation>
    <scope>NUCLEOTIDE SEQUENCE</scope>
    <source>
        <strain evidence="1">CHK149-3286</strain>
    </source>
</reference>
<reference evidence="1" key="2">
    <citation type="submission" date="2021-09" db="EMBL/GenBank/DDBJ databases">
        <authorList>
            <person name="Gilroy R."/>
        </authorList>
    </citation>
    <scope>NUCLEOTIDE SEQUENCE</scope>
    <source>
        <strain evidence="1">CHK149-3286</strain>
    </source>
</reference>
<gene>
    <name evidence="1" type="ORF">K8V85_02110</name>
</gene>
<dbReference type="EMBL" id="DYVT01000023">
    <property type="protein sequence ID" value="HJF67084.1"/>
    <property type="molecule type" value="Genomic_DNA"/>
</dbReference>
<dbReference type="RefSeq" id="WP_278674425.1">
    <property type="nucleotide sequence ID" value="NZ_DYVT01000023.1"/>
</dbReference>
<protein>
    <submittedName>
        <fullName evidence="1">Uncharacterized protein</fullName>
    </submittedName>
</protein>
<sequence>MANEVEVRYLKDKEGNTFIPVTHADYIIDLPENLNDRITKLENDNYYLSNRVNELAQKIENLEKGDGNVLS</sequence>